<dbReference type="GO" id="GO:0000967">
    <property type="term" value="P:rRNA 5'-end processing"/>
    <property type="evidence" value="ECO:0007669"/>
    <property type="project" value="UniProtKB-UniRule"/>
</dbReference>
<dbReference type="InterPro" id="IPR037027">
    <property type="entry name" value="YqgF/RNaseH-like_dom_sf"/>
</dbReference>
<keyword evidence="3 5" id="KW-0540">Nuclease</keyword>
<organism evidence="7 8">
    <name type="scientific">Candidatus Competibacter denitrificans Run_A_D11</name>
    <dbReference type="NCBI Taxonomy" id="1400863"/>
    <lineage>
        <taxon>Bacteria</taxon>
        <taxon>Pseudomonadati</taxon>
        <taxon>Pseudomonadota</taxon>
        <taxon>Gammaproteobacteria</taxon>
        <taxon>Candidatus Competibacteraceae</taxon>
        <taxon>Candidatus Competibacter</taxon>
    </lineage>
</organism>
<keyword evidence="8" id="KW-1185">Reference proteome</keyword>
<dbReference type="GO" id="GO:0005829">
    <property type="term" value="C:cytosol"/>
    <property type="evidence" value="ECO:0007669"/>
    <property type="project" value="TreeGrafter"/>
</dbReference>
<dbReference type="SUPFAM" id="SSF53098">
    <property type="entry name" value="Ribonuclease H-like"/>
    <property type="match status" value="1"/>
</dbReference>
<proteinExistence type="inferred from homology"/>
<feature type="domain" description="YqgF/RNase H-like" evidence="6">
    <location>
        <begin position="19"/>
        <end position="119"/>
    </location>
</feature>
<evidence type="ECO:0000313" key="7">
    <source>
        <dbReference type="EMBL" id="CDI02427.1"/>
    </source>
</evidence>
<dbReference type="AlphaFoldDB" id="W6M422"/>
<dbReference type="RefSeq" id="WP_082161159.1">
    <property type="nucleotide sequence ID" value="NZ_CBTJ020000037.1"/>
</dbReference>
<evidence type="ECO:0000256" key="5">
    <source>
        <dbReference type="HAMAP-Rule" id="MF_00651"/>
    </source>
</evidence>
<dbReference type="Gene3D" id="3.30.420.140">
    <property type="entry name" value="YqgF/RNase H-like domain"/>
    <property type="match status" value="1"/>
</dbReference>
<gene>
    <name evidence="7" type="ORF">BN873_300048</name>
</gene>
<comment type="caution">
    <text evidence="7">The sequence shown here is derived from an EMBL/GenBank/DDBJ whole genome shotgun (WGS) entry which is preliminary data.</text>
</comment>
<dbReference type="InterPro" id="IPR006641">
    <property type="entry name" value="YqgF/RNaseH-like_dom"/>
</dbReference>
<dbReference type="CDD" id="cd16964">
    <property type="entry name" value="YqgF"/>
    <property type="match status" value="1"/>
</dbReference>
<comment type="function">
    <text evidence="5">Could be a nuclease involved in processing of the 5'-end of pre-16S rRNA.</text>
</comment>
<dbReference type="HAMAP" id="MF_00651">
    <property type="entry name" value="Nuclease_YqgF"/>
    <property type="match status" value="1"/>
</dbReference>
<name>W6M422_9GAMM</name>
<dbReference type="EMBL" id="CBTJ020000037">
    <property type="protein sequence ID" value="CDI02427.1"/>
    <property type="molecule type" value="Genomic_DNA"/>
</dbReference>
<dbReference type="SMART" id="SM00732">
    <property type="entry name" value="YqgFc"/>
    <property type="match status" value="1"/>
</dbReference>
<keyword evidence="2 5" id="KW-0690">Ribosome biogenesis</keyword>
<evidence type="ECO:0000256" key="2">
    <source>
        <dbReference type="ARBA" id="ARBA00022517"/>
    </source>
</evidence>
<dbReference type="InterPro" id="IPR012337">
    <property type="entry name" value="RNaseH-like_sf"/>
</dbReference>
<evidence type="ECO:0000256" key="1">
    <source>
        <dbReference type="ARBA" id="ARBA00022490"/>
    </source>
</evidence>
<dbReference type="InterPro" id="IPR005227">
    <property type="entry name" value="YqgF"/>
</dbReference>
<dbReference type="GO" id="GO:0004518">
    <property type="term" value="F:nuclease activity"/>
    <property type="evidence" value="ECO:0007669"/>
    <property type="project" value="UniProtKB-KW"/>
</dbReference>
<keyword evidence="1 5" id="KW-0963">Cytoplasm</keyword>
<sequence>MPATLEQGLAPAASRHSYRVALGFDFGQVRIGVAIGEGVTGSARPLGTLSNRPRGPDWDAIGQLLATWQPEILVVGVPRHADDSANKMTEAALRFSRQLHGRFRLPVATIDERLSSWEAGQQMQASATKRRRTKISLDAGAAAIILESWFNQQRSPGECAMSNS</sequence>
<comment type="similarity">
    <text evidence="5">Belongs to the YqgF HJR family.</text>
</comment>
<comment type="subcellular location">
    <subcellularLocation>
        <location evidence="5">Cytoplasm</location>
    </subcellularLocation>
</comment>
<reference evidence="7" key="1">
    <citation type="submission" date="2013-07" db="EMBL/GenBank/DDBJ databases">
        <authorList>
            <person name="McIlroy S."/>
        </authorList>
    </citation>
    <scope>NUCLEOTIDE SEQUENCE [LARGE SCALE GENOMIC DNA]</scope>
    <source>
        <strain evidence="7">Run_A_D11</strain>
    </source>
</reference>
<protein>
    <recommendedName>
        <fullName evidence="5">Putative pre-16S rRNA nuclease</fullName>
        <ecNumber evidence="5">3.1.-.-</ecNumber>
    </recommendedName>
</protein>
<dbReference type="OrthoDB" id="9796140at2"/>
<keyword evidence="4 5" id="KW-0378">Hydrolase</keyword>
<dbReference type="Proteomes" id="UP000035760">
    <property type="component" value="Unassembled WGS sequence"/>
</dbReference>
<dbReference type="PANTHER" id="PTHR33317:SF4">
    <property type="entry name" value="POLYNUCLEOTIDYL TRANSFERASE, RIBONUCLEASE H-LIKE SUPERFAMILY PROTEIN"/>
    <property type="match status" value="1"/>
</dbReference>
<dbReference type="Pfam" id="PF03652">
    <property type="entry name" value="RuvX"/>
    <property type="match status" value="1"/>
</dbReference>
<dbReference type="GO" id="GO:0016788">
    <property type="term" value="F:hydrolase activity, acting on ester bonds"/>
    <property type="evidence" value="ECO:0007669"/>
    <property type="project" value="UniProtKB-UniRule"/>
</dbReference>
<dbReference type="NCBIfam" id="TIGR00250">
    <property type="entry name" value="RNAse_H_YqgF"/>
    <property type="match status" value="1"/>
</dbReference>
<evidence type="ECO:0000259" key="6">
    <source>
        <dbReference type="SMART" id="SM00732"/>
    </source>
</evidence>
<reference evidence="7" key="2">
    <citation type="submission" date="2014-03" db="EMBL/GenBank/DDBJ databases">
        <title>Candidatus Competibacter-lineage genomes retrieved from metagenomes reveal functional metabolic diversity.</title>
        <authorList>
            <person name="McIlroy S.J."/>
            <person name="Albertsen M."/>
            <person name="Andresen E.K."/>
            <person name="Saunders A.M."/>
            <person name="Kristiansen R."/>
            <person name="Stokholm-Bjerregaard M."/>
            <person name="Nielsen K.L."/>
            <person name="Nielsen P.H."/>
        </authorList>
    </citation>
    <scope>NUCLEOTIDE SEQUENCE</scope>
    <source>
        <strain evidence="7">Run_A_D11</strain>
    </source>
</reference>
<evidence type="ECO:0000313" key="8">
    <source>
        <dbReference type="Proteomes" id="UP000035760"/>
    </source>
</evidence>
<evidence type="ECO:0000256" key="3">
    <source>
        <dbReference type="ARBA" id="ARBA00022722"/>
    </source>
</evidence>
<dbReference type="STRING" id="1400863.BN873_300048"/>
<accession>W6M422</accession>
<evidence type="ECO:0000256" key="4">
    <source>
        <dbReference type="ARBA" id="ARBA00022801"/>
    </source>
</evidence>
<dbReference type="EC" id="3.1.-.-" evidence="5"/>
<dbReference type="PANTHER" id="PTHR33317">
    <property type="entry name" value="POLYNUCLEOTIDYL TRANSFERASE, RIBONUCLEASE H-LIKE SUPERFAMILY PROTEIN"/>
    <property type="match status" value="1"/>
</dbReference>